<proteinExistence type="predicted"/>
<sequence>MGAQERWDQKMNAEFNPAYSASEFPHTDARIANAAEFAAFQLFKIREALEGIRESLGEIAKNR</sequence>
<gene>
    <name evidence="1" type="ORF">MUB46_01655</name>
</gene>
<dbReference type="EMBL" id="JALIDZ010000001">
    <property type="protein sequence ID" value="MCT8970553.1"/>
    <property type="molecule type" value="Genomic_DNA"/>
</dbReference>
<evidence type="ECO:0000313" key="2">
    <source>
        <dbReference type="Proteomes" id="UP001320898"/>
    </source>
</evidence>
<evidence type="ECO:0000313" key="1">
    <source>
        <dbReference type="EMBL" id="MCT8970553.1"/>
    </source>
</evidence>
<dbReference type="Proteomes" id="UP001320898">
    <property type="component" value="Unassembled WGS sequence"/>
</dbReference>
<comment type="caution">
    <text evidence="1">The sequence shown here is derived from an EMBL/GenBank/DDBJ whole genome shotgun (WGS) entry which is preliminary data.</text>
</comment>
<keyword evidence="2" id="KW-1185">Reference proteome</keyword>
<organism evidence="1 2">
    <name type="scientific">Microbaculum marinisediminis</name>
    <dbReference type="NCBI Taxonomy" id="2931392"/>
    <lineage>
        <taxon>Bacteria</taxon>
        <taxon>Pseudomonadati</taxon>
        <taxon>Pseudomonadota</taxon>
        <taxon>Alphaproteobacteria</taxon>
        <taxon>Hyphomicrobiales</taxon>
        <taxon>Tepidamorphaceae</taxon>
        <taxon>Microbaculum</taxon>
    </lineage>
</organism>
<name>A0AAW5QV65_9HYPH</name>
<dbReference type="AlphaFoldDB" id="A0AAW5QV65"/>
<reference evidence="1 2" key="1">
    <citation type="submission" date="2022-04" db="EMBL/GenBank/DDBJ databases">
        <authorList>
            <person name="Ye Y.-Q."/>
            <person name="Du Z.-J."/>
        </authorList>
    </citation>
    <scope>NUCLEOTIDE SEQUENCE [LARGE SCALE GENOMIC DNA]</scope>
    <source>
        <strain evidence="1 2">A6E488</strain>
    </source>
</reference>
<dbReference type="RefSeq" id="WP_261614119.1">
    <property type="nucleotide sequence ID" value="NZ_JALIDZ010000001.1"/>
</dbReference>
<protein>
    <submittedName>
        <fullName evidence="1">Uncharacterized protein</fullName>
    </submittedName>
</protein>
<accession>A0AAW5QV65</accession>